<dbReference type="AlphaFoldDB" id="A0A1M2VVR8"/>
<sequence>MDAPTALLLPAPPVLDNTFGAFLLGTFLGLVLYGVTIHQTYRYFRLYHDDGILVKAFVVCIFVIETLQIATCMHTCYFYLVTNYFEPEALRRGVWSIQALEVFLSQSFFARRVYLVRPQYKVVVALAVSFSLVALAFGTATTAQGIKIHTFARFRHYTWMDSVAFGAAVASDALTTGVLIFVLKASRTGFKKTDHIIDRLTLYAVNTGGSPCSIFALESLQLNSM</sequence>
<feature type="transmembrane region" description="Helical" evidence="1">
    <location>
        <begin position="20"/>
        <end position="41"/>
    </location>
</feature>
<feature type="transmembrane region" description="Helical" evidence="1">
    <location>
        <begin position="122"/>
        <end position="143"/>
    </location>
</feature>
<protein>
    <submittedName>
        <fullName evidence="2">Uncharacterized protein</fullName>
    </submittedName>
</protein>
<dbReference type="OrthoDB" id="2747609at2759"/>
<reference evidence="2 3" key="1">
    <citation type="submission" date="2016-10" db="EMBL/GenBank/DDBJ databases">
        <title>Genome sequence of the basidiomycete white-rot fungus Trametes pubescens.</title>
        <authorList>
            <person name="Makela M.R."/>
            <person name="Granchi Z."/>
            <person name="Peng M."/>
            <person name="De Vries R.P."/>
            <person name="Grigoriev I."/>
            <person name="Riley R."/>
            <person name="Hilden K."/>
        </authorList>
    </citation>
    <scope>NUCLEOTIDE SEQUENCE [LARGE SCALE GENOMIC DNA]</scope>
    <source>
        <strain evidence="2 3">FBCC735</strain>
    </source>
</reference>
<keyword evidence="3" id="KW-1185">Reference proteome</keyword>
<dbReference type="PANTHER" id="PTHR40465:SF1">
    <property type="entry name" value="DUF6534 DOMAIN-CONTAINING PROTEIN"/>
    <property type="match status" value="1"/>
</dbReference>
<keyword evidence="1" id="KW-1133">Transmembrane helix</keyword>
<dbReference type="EMBL" id="MNAD01000587">
    <property type="protein sequence ID" value="OJT11707.1"/>
    <property type="molecule type" value="Genomic_DNA"/>
</dbReference>
<proteinExistence type="predicted"/>
<name>A0A1M2VVR8_TRAPU</name>
<organism evidence="2 3">
    <name type="scientific">Trametes pubescens</name>
    <name type="common">White-rot fungus</name>
    <dbReference type="NCBI Taxonomy" id="154538"/>
    <lineage>
        <taxon>Eukaryota</taxon>
        <taxon>Fungi</taxon>
        <taxon>Dikarya</taxon>
        <taxon>Basidiomycota</taxon>
        <taxon>Agaricomycotina</taxon>
        <taxon>Agaricomycetes</taxon>
        <taxon>Polyporales</taxon>
        <taxon>Polyporaceae</taxon>
        <taxon>Trametes</taxon>
    </lineage>
</organism>
<feature type="transmembrane region" description="Helical" evidence="1">
    <location>
        <begin position="53"/>
        <end position="80"/>
    </location>
</feature>
<evidence type="ECO:0000256" key="1">
    <source>
        <dbReference type="SAM" id="Phobius"/>
    </source>
</evidence>
<accession>A0A1M2VVR8</accession>
<dbReference type="Proteomes" id="UP000184267">
    <property type="component" value="Unassembled WGS sequence"/>
</dbReference>
<dbReference type="OMA" id="WMDSVAF"/>
<keyword evidence="1" id="KW-0812">Transmembrane</keyword>
<feature type="transmembrane region" description="Helical" evidence="1">
    <location>
        <begin position="163"/>
        <end position="183"/>
    </location>
</feature>
<evidence type="ECO:0000313" key="3">
    <source>
        <dbReference type="Proteomes" id="UP000184267"/>
    </source>
</evidence>
<feature type="transmembrane region" description="Helical" evidence="1">
    <location>
        <begin position="92"/>
        <end position="110"/>
    </location>
</feature>
<dbReference type="PANTHER" id="PTHR40465">
    <property type="entry name" value="CHROMOSOME 1, WHOLE GENOME SHOTGUN SEQUENCE"/>
    <property type="match status" value="1"/>
</dbReference>
<dbReference type="STRING" id="154538.A0A1M2VVR8"/>
<comment type="caution">
    <text evidence="2">The sequence shown here is derived from an EMBL/GenBank/DDBJ whole genome shotgun (WGS) entry which is preliminary data.</text>
</comment>
<keyword evidence="1" id="KW-0472">Membrane</keyword>
<gene>
    <name evidence="2" type="ORF">TRAPUB_11769</name>
</gene>
<evidence type="ECO:0000313" key="2">
    <source>
        <dbReference type="EMBL" id="OJT11707.1"/>
    </source>
</evidence>